<dbReference type="Gene3D" id="3.60.15.10">
    <property type="entry name" value="Ribonuclease Z/Hydroxyacylglutathione hydrolase-like"/>
    <property type="match status" value="1"/>
</dbReference>
<proteinExistence type="predicted"/>
<evidence type="ECO:0000256" key="1">
    <source>
        <dbReference type="ARBA" id="ARBA00022801"/>
    </source>
</evidence>
<dbReference type="InterPro" id="IPR036866">
    <property type="entry name" value="RibonucZ/Hydroxyglut_hydro"/>
</dbReference>
<dbReference type="SUPFAM" id="SSF56281">
    <property type="entry name" value="Metallo-hydrolase/oxidoreductase"/>
    <property type="match status" value="1"/>
</dbReference>
<feature type="domain" description="Metallo-beta-lactamase" evidence="2">
    <location>
        <begin position="109"/>
        <end position="287"/>
    </location>
</feature>
<dbReference type="EMBL" id="RIAR02000001">
    <property type="protein sequence ID" value="NSL88291.1"/>
    <property type="molecule type" value="Genomic_DNA"/>
</dbReference>
<dbReference type="PANTHER" id="PTHR43546:SF9">
    <property type="entry name" value="L-ASCORBATE-6-PHOSPHATE LACTONASE ULAG-RELATED"/>
    <property type="match status" value="1"/>
</dbReference>
<protein>
    <submittedName>
        <fullName evidence="3">MBL fold metallo-hydrolase</fullName>
    </submittedName>
</protein>
<reference evidence="3" key="1">
    <citation type="submission" date="2020-05" db="EMBL/GenBank/DDBJ databases">
        <title>Chitinophaga laudate sp. nov., isolated from a tropical peat swamp.</title>
        <authorList>
            <person name="Goh C.B.S."/>
            <person name="Lee M.S."/>
            <person name="Parimannan S."/>
            <person name="Pasbakhsh P."/>
            <person name="Yule C.M."/>
            <person name="Rajandas H."/>
            <person name="Loke S."/>
            <person name="Croft L."/>
            <person name="Tan J.B.L."/>
        </authorList>
    </citation>
    <scope>NUCLEOTIDE SEQUENCE</scope>
    <source>
        <strain evidence="3">Mgbs1</strain>
    </source>
</reference>
<comment type="caution">
    <text evidence="3">The sequence shown here is derived from an EMBL/GenBank/DDBJ whole genome shotgun (WGS) entry which is preliminary data.</text>
</comment>
<name>A0A433WPP7_9BACT</name>
<evidence type="ECO:0000313" key="3">
    <source>
        <dbReference type="EMBL" id="NSL88291.1"/>
    </source>
</evidence>
<dbReference type="OrthoDB" id="9805728at2"/>
<gene>
    <name evidence="3" type="ORF">ECE50_015735</name>
</gene>
<evidence type="ECO:0000259" key="2">
    <source>
        <dbReference type="Pfam" id="PF12706"/>
    </source>
</evidence>
<organism evidence="3 4">
    <name type="scientific">Chitinophaga solisilvae</name>
    <dbReference type="NCBI Taxonomy" id="1233460"/>
    <lineage>
        <taxon>Bacteria</taxon>
        <taxon>Pseudomonadati</taxon>
        <taxon>Bacteroidota</taxon>
        <taxon>Chitinophagia</taxon>
        <taxon>Chitinophagales</taxon>
        <taxon>Chitinophagaceae</taxon>
        <taxon>Chitinophaga</taxon>
    </lineage>
</organism>
<keyword evidence="4" id="KW-1185">Reference proteome</keyword>
<sequence length="324" mass="36220">MNSYQPEKNRYHSNNRNYVYALTGYAGKSGFYFPALSFKVIILMLTGLLLTASLYAQPKRQLQWIGGPTYVLQLGSFKVLTDPMLSPQSDTAFIIKKHPGTGALNAWIKRYIAPAAFDTAHTDVLLISHPHADHFDREAAAFLSKDLPVIVPPAGVATVQSRGFRQVKGLKQQDTITLKKGAETLQIIAVYAMHAEEEPLKTELGEVNGYIITHRYRNNVYRIYWTGDTVWFDDIQQYTRFGKPDLLIPDMGAVGTDGTLGRRGLNAEDCLKIIEALHPAKIIPVHHSTFSLYVEPVSHLQQLLDKTPYSRQLQVIPAGATVKL</sequence>
<keyword evidence="1" id="KW-0378">Hydrolase</keyword>
<dbReference type="Proteomes" id="UP000281028">
    <property type="component" value="Unassembled WGS sequence"/>
</dbReference>
<dbReference type="PANTHER" id="PTHR43546">
    <property type="entry name" value="UPF0173 METAL-DEPENDENT HYDROLASE MJ1163-RELATED"/>
    <property type="match status" value="1"/>
</dbReference>
<accession>A0A433WPP7</accession>
<dbReference type="AlphaFoldDB" id="A0A433WPP7"/>
<evidence type="ECO:0000313" key="4">
    <source>
        <dbReference type="Proteomes" id="UP000281028"/>
    </source>
</evidence>
<dbReference type="InterPro" id="IPR050114">
    <property type="entry name" value="UPF0173_UPF0282_UlaG_hydrolase"/>
</dbReference>
<dbReference type="InterPro" id="IPR001279">
    <property type="entry name" value="Metallo-B-lactamas"/>
</dbReference>
<dbReference type="GO" id="GO:0016787">
    <property type="term" value="F:hydrolase activity"/>
    <property type="evidence" value="ECO:0007669"/>
    <property type="project" value="UniProtKB-KW"/>
</dbReference>
<dbReference type="Pfam" id="PF12706">
    <property type="entry name" value="Lactamase_B_2"/>
    <property type="match status" value="1"/>
</dbReference>